<dbReference type="InterPro" id="IPR023753">
    <property type="entry name" value="FAD/NAD-binding_dom"/>
</dbReference>
<protein>
    <recommendedName>
        <fullName evidence="5">NADPH-dependent glutamate synthase beta chain</fullName>
    </recommendedName>
</protein>
<dbReference type="Gene3D" id="3.50.50.60">
    <property type="entry name" value="FAD/NAD(P)-binding domain"/>
    <property type="match status" value="2"/>
</dbReference>
<dbReference type="PRINTS" id="PR00368">
    <property type="entry name" value="FADPNR"/>
</dbReference>
<evidence type="ECO:0000259" key="2">
    <source>
        <dbReference type="Pfam" id="PF14691"/>
    </source>
</evidence>
<keyword evidence="4" id="KW-1185">Reference proteome</keyword>
<reference evidence="3" key="1">
    <citation type="submission" date="2022-12" db="EMBL/GenBank/DDBJ databases">
        <title>Reference genome sequencing for broad-spectrum identification of bacterial and archaeal isolates by mass spectrometry.</title>
        <authorList>
            <person name="Sekiguchi Y."/>
            <person name="Tourlousse D.M."/>
        </authorList>
    </citation>
    <scope>NUCLEOTIDE SEQUENCE</scope>
    <source>
        <strain evidence="3">10succ1</strain>
    </source>
</reference>
<gene>
    <name evidence="3" type="ORF">PM10SUCC1_12150</name>
</gene>
<dbReference type="GO" id="GO:0051536">
    <property type="term" value="F:iron-sulfur cluster binding"/>
    <property type="evidence" value="ECO:0007669"/>
    <property type="project" value="InterPro"/>
</dbReference>
<evidence type="ECO:0008006" key="5">
    <source>
        <dbReference type="Google" id="ProtNLM"/>
    </source>
</evidence>
<dbReference type="EMBL" id="BSDY01000005">
    <property type="protein sequence ID" value="GLI55701.1"/>
    <property type="molecule type" value="Genomic_DNA"/>
</dbReference>
<dbReference type="Proteomes" id="UP001144471">
    <property type="component" value="Unassembled WGS sequence"/>
</dbReference>
<organism evidence="3 4">
    <name type="scientific">Propionigenium maris DSM 9537</name>
    <dbReference type="NCBI Taxonomy" id="1123000"/>
    <lineage>
        <taxon>Bacteria</taxon>
        <taxon>Fusobacteriati</taxon>
        <taxon>Fusobacteriota</taxon>
        <taxon>Fusobacteriia</taxon>
        <taxon>Fusobacteriales</taxon>
        <taxon>Fusobacteriaceae</taxon>
        <taxon>Propionigenium</taxon>
    </lineage>
</organism>
<dbReference type="SUPFAM" id="SSF51971">
    <property type="entry name" value="Nucleotide-binding domain"/>
    <property type="match status" value="1"/>
</dbReference>
<dbReference type="SUPFAM" id="SSF142984">
    <property type="entry name" value="Nqo1 middle domain-like"/>
    <property type="match status" value="1"/>
</dbReference>
<dbReference type="RefSeq" id="WP_281834374.1">
    <property type="nucleotide sequence ID" value="NZ_BSDY01000005.1"/>
</dbReference>
<accession>A0A9W6GL15</accession>
<comment type="caution">
    <text evidence="3">The sequence shown here is derived from an EMBL/GenBank/DDBJ whole genome shotgun (WGS) entry which is preliminary data.</text>
</comment>
<dbReference type="Gene3D" id="3.10.20.600">
    <property type="match status" value="1"/>
</dbReference>
<dbReference type="Pfam" id="PF14691">
    <property type="entry name" value="Fer4_20"/>
    <property type="match status" value="1"/>
</dbReference>
<sequence>MLEVKVLGDVNRRGSYSVEGETTLKDLLEGYAGGVKNGRRVSAIQVGGVLGDFLGVDSLGRSLEKFAEGRSQVEVMYLNDLFCPVDYVKFLMRYCVNTLKRRSSSLIEMREIAEKLVSEEGNEESFQRLREITIESSEDDTEKRIKDIVWEMTERYYDIFMEHVRDHRCRTTICRRLYSAQCINECPAEVDIPSYVELMEHGRVEDAYRLMKRSNPLAFVCGKICARPCEARCRRGELEESVGVRALKRYASDMTLRLGNFTEDRREDNGKSVAIVGGGPAGLSAAYYLGRSGYRVTVFEANEVVGGMLAVGIPAYRLPQSTIDTEVDYITKLGVEIKTGVRVGRDIHIDEIRSNYDSILLATGCHLGNALAQGDGIETAVKLLKEVKTEGREKIGKRVLVIGGGDVAMDAARTTIRLGAEKVIVATLEGNIHEMPATEEEKREALEEGVEFANGYSLRETFKSIEGCVEKVTLKRCLSVLDDEYRFAPVYDDEEVLELPVDSLIFAIGQRPDNSYFTEEIEVDERGWIAADPVTLKTSAKGVFAAGDMLQVGSAIKAIAEGKRGAEAIDRYLRGSGIYTGEEVQVPEIPLNIDIWNTSKVEEEIRCVDERINFKEAVRTFTEEEARCEARRCMRCDRNSRRRY</sequence>
<dbReference type="PANTHER" id="PTHR42783:SF3">
    <property type="entry name" value="GLUTAMATE SYNTHASE [NADPH] SMALL CHAIN-RELATED"/>
    <property type="match status" value="1"/>
</dbReference>
<dbReference type="InterPro" id="IPR028261">
    <property type="entry name" value="DPD_II"/>
</dbReference>
<evidence type="ECO:0000313" key="3">
    <source>
        <dbReference type="EMBL" id="GLI55701.1"/>
    </source>
</evidence>
<feature type="domain" description="Dihydroprymidine dehydrogenase" evidence="2">
    <location>
        <begin position="174"/>
        <end position="256"/>
    </location>
</feature>
<dbReference type="Gene3D" id="1.10.1060.10">
    <property type="entry name" value="Alpha-helical ferredoxin"/>
    <property type="match status" value="1"/>
</dbReference>
<evidence type="ECO:0000259" key="1">
    <source>
        <dbReference type="Pfam" id="PF07992"/>
    </source>
</evidence>
<evidence type="ECO:0000313" key="4">
    <source>
        <dbReference type="Proteomes" id="UP001144471"/>
    </source>
</evidence>
<dbReference type="AlphaFoldDB" id="A0A9W6GL15"/>
<dbReference type="PRINTS" id="PR00469">
    <property type="entry name" value="PNDRDTASEII"/>
</dbReference>
<dbReference type="InterPro" id="IPR036188">
    <property type="entry name" value="FAD/NAD-bd_sf"/>
</dbReference>
<dbReference type="GO" id="GO:0016491">
    <property type="term" value="F:oxidoreductase activity"/>
    <property type="evidence" value="ECO:0007669"/>
    <property type="project" value="InterPro"/>
</dbReference>
<name>A0A9W6GL15_9FUSO</name>
<proteinExistence type="predicted"/>
<feature type="domain" description="FAD/NAD(P)-binding" evidence="1">
    <location>
        <begin position="272"/>
        <end position="562"/>
    </location>
</feature>
<dbReference type="Pfam" id="PF07992">
    <property type="entry name" value="Pyr_redox_2"/>
    <property type="match status" value="1"/>
</dbReference>
<dbReference type="InterPro" id="IPR009051">
    <property type="entry name" value="Helical_ferredxn"/>
</dbReference>
<dbReference type="SUPFAM" id="SSF46548">
    <property type="entry name" value="alpha-helical ferredoxin"/>
    <property type="match status" value="1"/>
</dbReference>
<dbReference type="PANTHER" id="PTHR42783">
    <property type="entry name" value="GLUTAMATE SYNTHASE [NADPH] SMALL CHAIN"/>
    <property type="match status" value="1"/>
</dbReference>